<sequence>MTLDSRSTKRPRVSVNAKPAVIVAPIGESPKLAIADGQEKLTRRHTVTDWLDDGSLAGIRLAGDAAFRVYKGLLRTVFADMLAAGSPDATPRSTPSTSTSRA</sequence>
<gene>
    <name evidence="1" type="ORF">GSI_12261</name>
</gene>
<name>A0A2G8RYA6_9APHY</name>
<dbReference type="AlphaFoldDB" id="A0A2G8RYA6"/>
<comment type="caution">
    <text evidence="1">The sequence shown here is derived from an EMBL/GenBank/DDBJ whole genome shotgun (WGS) entry which is preliminary data.</text>
</comment>
<evidence type="ECO:0000313" key="2">
    <source>
        <dbReference type="Proteomes" id="UP000230002"/>
    </source>
</evidence>
<accession>A0A2G8RYA6</accession>
<protein>
    <submittedName>
        <fullName evidence="1">Uncharacterized protein</fullName>
    </submittedName>
</protein>
<organism evidence="1 2">
    <name type="scientific">Ganoderma sinense ZZ0214-1</name>
    <dbReference type="NCBI Taxonomy" id="1077348"/>
    <lineage>
        <taxon>Eukaryota</taxon>
        <taxon>Fungi</taxon>
        <taxon>Dikarya</taxon>
        <taxon>Basidiomycota</taxon>
        <taxon>Agaricomycotina</taxon>
        <taxon>Agaricomycetes</taxon>
        <taxon>Polyporales</taxon>
        <taxon>Polyporaceae</taxon>
        <taxon>Ganoderma</taxon>
    </lineage>
</organism>
<dbReference type="EMBL" id="AYKW01000045">
    <property type="protein sequence ID" value="PIL26503.1"/>
    <property type="molecule type" value="Genomic_DNA"/>
</dbReference>
<dbReference type="Proteomes" id="UP000230002">
    <property type="component" value="Unassembled WGS sequence"/>
</dbReference>
<keyword evidence="2" id="KW-1185">Reference proteome</keyword>
<evidence type="ECO:0000313" key="1">
    <source>
        <dbReference type="EMBL" id="PIL26503.1"/>
    </source>
</evidence>
<reference evidence="1 2" key="1">
    <citation type="journal article" date="2015" name="Sci. Rep.">
        <title>Chromosome-level genome map provides insights into diverse defense mechanisms in the medicinal fungus Ganoderma sinense.</title>
        <authorList>
            <person name="Zhu Y."/>
            <person name="Xu J."/>
            <person name="Sun C."/>
            <person name="Zhou S."/>
            <person name="Xu H."/>
            <person name="Nelson D.R."/>
            <person name="Qian J."/>
            <person name="Song J."/>
            <person name="Luo H."/>
            <person name="Xiang L."/>
            <person name="Li Y."/>
            <person name="Xu Z."/>
            <person name="Ji A."/>
            <person name="Wang L."/>
            <person name="Lu S."/>
            <person name="Hayward A."/>
            <person name="Sun W."/>
            <person name="Li X."/>
            <person name="Schwartz D.C."/>
            <person name="Wang Y."/>
            <person name="Chen S."/>
        </authorList>
    </citation>
    <scope>NUCLEOTIDE SEQUENCE [LARGE SCALE GENOMIC DNA]</scope>
    <source>
        <strain evidence="1 2">ZZ0214-1</strain>
    </source>
</reference>
<proteinExistence type="predicted"/>